<dbReference type="Gene3D" id="2.70.98.10">
    <property type="match status" value="1"/>
</dbReference>
<accession>A0ABT1RXY4</accession>
<comment type="caution">
    <text evidence="1">The sequence shown here is derived from an EMBL/GenBank/DDBJ whole genome shotgun (WGS) entry which is preliminary data.</text>
</comment>
<dbReference type="PANTHER" id="PTHR11122:SF13">
    <property type="entry name" value="GLUCOSE-6-PHOSPHATE 1-EPIMERASE"/>
    <property type="match status" value="1"/>
</dbReference>
<dbReference type="PANTHER" id="PTHR11122">
    <property type="entry name" value="APOSPORY-ASSOCIATED PROTEIN C-RELATED"/>
    <property type="match status" value="1"/>
</dbReference>
<gene>
    <name evidence="1" type="ORF">NE695_06315</name>
</gene>
<dbReference type="Proteomes" id="UP001524473">
    <property type="component" value="Unassembled WGS sequence"/>
</dbReference>
<proteinExistence type="predicted"/>
<dbReference type="InterPro" id="IPR037481">
    <property type="entry name" value="LacX"/>
</dbReference>
<dbReference type="InterPro" id="IPR011013">
    <property type="entry name" value="Gal_mutarotase_sf_dom"/>
</dbReference>
<dbReference type="SUPFAM" id="SSF74650">
    <property type="entry name" value="Galactose mutarotase-like"/>
    <property type="match status" value="1"/>
</dbReference>
<dbReference type="EMBL" id="JANFZH010000011">
    <property type="protein sequence ID" value="MCQ4839531.1"/>
    <property type="molecule type" value="Genomic_DNA"/>
</dbReference>
<organism evidence="1 2">
    <name type="scientific">Neglectibacter timonensis</name>
    <dbReference type="NCBI Taxonomy" id="1776382"/>
    <lineage>
        <taxon>Bacteria</taxon>
        <taxon>Bacillati</taxon>
        <taxon>Bacillota</taxon>
        <taxon>Clostridia</taxon>
        <taxon>Eubacteriales</taxon>
        <taxon>Oscillospiraceae</taxon>
        <taxon>Neglectibacter</taxon>
    </lineage>
</organism>
<name>A0ABT1RXY4_9FIRM</name>
<dbReference type="Pfam" id="PF01263">
    <property type="entry name" value="Aldose_epim"/>
    <property type="match status" value="1"/>
</dbReference>
<reference evidence="1 2" key="1">
    <citation type="submission" date="2022-06" db="EMBL/GenBank/DDBJ databases">
        <title>Isolation of gut microbiota from human fecal samples.</title>
        <authorList>
            <person name="Pamer E.G."/>
            <person name="Barat B."/>
            <person name="Waligurski E."/>
            <person name="Medina S."/>
            <person name="Paddock L."/>
            <person name="Mostad J."/>
        </authorList>
    </citation>
    <scope>NUCLEOTIDE SEQUENCE [LARGE SCALE GENOMIC DNA]</scope>
    <source>
        <strain evidence="1 2">DFI.9.73</strain>
    </source>
</reference>
<dbReference type="InterPro" id="IPR014718">
    <property type="entry name" value="GH-type_carb-bd"/>
</dbReference>
<dbReference type="RefSeq" id="WP_066867691.1">
    <property type="nucleotide sequence ID" value="NZ_CABKVV010000014.1"/>
</dbReference>
<evidence type="ECO:0000313" key="2">
    <source>
        <dbReference type="Proteomes" id="UP001524473"/>
    </source>
</evidence>
<dbReference type="CDD" id="cd09024">
    <property type="entry name" value="Aldose_epim_lacX"/>
    <property type="match status" value="1"/>
</dbReference>
<keyword evidence="2" id="KW-1185">Reference proteome</keyword>
<sequence length="292" mass="32430">MIYELKKGGLTAKVDSLGAQLISLQAENGFEHIWVGDPKYWRGQAPVLFPIVGALREGKTKIGGEWYEMGQHGFARKMEFALAGQTSESVSLRLSSDFETRKQYPFEFSLTVTYTLTDLGIDTAFTVENKGEKVMPFSVGGHPGFNIPVNEKAAFEDYTIVFDKPETQNCPLIDTSCALIDDKNIGFRMKGEREIPLRHDLFYGDALIFENLNSEKVQIVNKHTGKGVEMTFSGFPLFGIWSAKNDGPYVCLEPWTGCATLKSEGDEFDQKKNTTFLPAGAGADYGFSVKIL</sequence>
<dbReference type="InterPro" id="IPR008183">
    <property type="entry name" value="Aldose_1/G6P_1-epimerase"/>
</dbReference>
<evidence type="ECO:0000313" key="1">
    <source>
        <dbReference type="EMBL" id="MCQ4839531.1"/>
    </source>
</evidence>
<dbReference type="GeneID" id="90532604"/>
<protein>
    <submittedName>
        <fullName evidence="1">Aldose 1-epimerase family protein</fullName>
    </submittedName>
</protein>